<dbReference type="InterPro" id="IPR021109">
    <property type="entry name" value="Peptidase_aspartic_dom_sf"/>
</dbReference>
<name>A0A0F9FLY0_9ZZZZ</name>
<dbReference type="SUPFAM" id="SSF103642">
    <property type="entry name" value="Sec-C motif"/>
    <property type="match status" value="1"/>
</dbReference>
<dbReference type="Gene3D" id="3.10.450.50">
    <property type="match status" value="1"/>
</dbReference>
<dbReference type="InterPro" id="IPR004027">
    <property type="entry name" value="SEC_C_motif"/>
</dbReference>
<comment type="caution">
    <text evidence="1">The sequence shown here is derived from an EMBL/GenBank/DDBJ whole genome shotgun (WGS) entry which is preliminary data.</text>
</comment>
<dbReference type="AlphaFoldDB" id="A0A0F9FLY0"/>
<reference evidence="1" key="1">
    <citation type="journal article" date="2015" name="Nature">
        <title>Complex archaea that bridge the gap between prokaryotes and eukaryotes.</title>
        <authorList>
            <person name="Spang A."/>
            <person name="Saw J.H."/>
            <person name="Jorgensen S.L."/>
            <person name="Zaremba-Niedzwiedzka K."/>
            <person name="Martijn J."/>
            <person name="Lind A.E."/>
            <person name="van Eijk R."/>
            <person name="Schleper C."/>
            <person name="Guy L."/>
            <person name="Ettema T.J."/>
        </authorList>
    </citation>
    <scope>NUCLEOTIDE SEQUENCE</scope>
</reference>
<gene>
    <name evidence="1" type="ORF">LCGC14_2226950</name>
</gene>
<proteinExistence type="predicted"/>
<dbReference type="SUPFAM" id="SSF50630">
    <property type="entry name" value="Acid proteases"/>
    <property type="match status" value="1"/>
</dbReference>
<protein>
    <recommendedName>
        <fullName evidence="2">Peptidase A2 domain-containing protein</fullName>
    </recommendedName>
</protein>
<dbReference type="Pfam" id="PF02810">
    <property type="entry name" value="SEC-C"/>
    <property type="match status" value="1"/>
</dbReference>
<sequence>MVNKTQCFTSVCPEKVNVLINEVSLTTAYFPPTPSKNIVYKKFFAIWDTGATNTVITEQVVKDCGLKPIGMAKAYHAGGTTEDVNVYLVNIRLPNAVEVYNLRVNEGKLRGQANVLVGMDIMNKGDFAVTNYNGKTVFSFRIPSTERIDFIEQLPERKSPVKVPPKVGRNDPCPCNSGKKYKNCCLNKNK</sequence>
<dbReference type="Pfam" id="PF13975">
    <property type="entry name" value="gag-asp_proteas"/>
    <property type="match status" value="1"/>
</dbReference>
<dbReference type="EMBL" id="LAZR01029879">
    <property type="protein sequence ID" value="KKL58280.1"/>
    <property type="molecule type" value="Genomic_DNA"/>
</dbReference>
<evidence type="ECO:0008006" key="2">
    <source>
        <dbReference type="Google" id="ProtNLM"/>
    </source>
</evidence>
<evidence type="ECO:0000313" key="1">
    <source>
        <dbReference type="EMBL" id="KKL58280.1"/>
    </source>
</evidence>
<accession>A0A0F9FLY0</accession>
<organism evidence="1">
    <name type="scientific">marine sediment metagenome</name>
    <dbReference type="NCBI Taxonomy" id="412755"/>
    <lineage>
        <taxon>unclassified sequences</taxon>
        <taxon>metagenomes</taxon>
        <taxon>ecological metagenomes</taxon>
    </lineage>
</organism>